<name>A0A1J6IC44_NICAT</name>
<dbReference type="AlphaFoldDB" id="A0A1J6IC44"/>
<reference evidence="2" key="1">
    <citation type="submission" date="2016-11" db="EMBL/GenBank/DDBJ databases">
        <title>The genome of Nicotiana attenuata.</title>
        <authorList>
            <person name="Xu S."/>
            <person name="Brockmoeller T."/>
            <person name="Gaquerel E."/>
            <person name="Navarro A."/>
            <person name="Kuhl H."/>
            <person name="Gase K."/>
            <person name="Ling Z."/>
            <person name="Zhou W."/>
            <person name="Kreitzer C."/>
            <person name="Stanke M."/>
            <person name="Tang H."/>
            <person name="Lyons E."/>
            <person name="Pandey P."/>
            <person name="Pandey S.P."/>
            <person name="Timmermann B."/>
            <person name="Baldwin I.T."/>
        </authorList>
    </citation>
    <scope>NUCLEOTIDE SEQUENCE [LARGE SCALE GENOMIC DNA]</scope>
    <source>
        <strain evidence="2">UT</strain>
    </source>
</reference>
<feature type="compositionally biased region" description="Polar residues" evidence="1">
    <location>
        <begin position="194"/>
        <end position="225"/>
    </location>
</feature>
<evidence type="ECO:0000313" key="3">
    <source>
        <dbReference type="Proteomes" id="UP000187609"/>
    </source>
</evidence>
<sequence>MSLDFPASKVELAGSAGIFKYPAAEQIMEDGQCQQMLKDSAKARTDRGTTAKYHAVVAAVEQVEKSDFGGSKTTVALNATGVTLDDGVTKATTAINGAANFGATAVHANLHATAVSGLDVAIFVPGDTAKQQIEETNPILDAMQQKIVNAPTAISDRHEAALISGQQQLIEKSDPNNLQIIHTYGRKATTMSKLSSNLSNAGQQQVTPAASPTNDRAPKSGQQQHTELRLPL</sequence>
<dbReference type="Gramene" id="OIT02502">
    <property type="protein sequence ID" value="OIT02502"/>
    <property type="gene ID" value="A4A49_32355"/>
</dbReference>
<protein>
    <submittedName>
        <fullName evidence="2">Uncharacterized protein</fullName>
    </submittedName>
</protein>
<evidence type="ECO:0000256" key="1">
    <source>
        <dbReference type="SAM" id="MobiDB-lite"/>
    </source>
</evidence>
<dbReference type="Proteomes" id="UP000187609">
    <property type="component" value="Unassembled WGS sequence"/>
</dbReference>
<evidence type="ECO:0000313" key="2">
    <source>
        <dbReference type="EMBL" id="OIT02502.1"/>
    </source>
</evidence>
<comment type="caution">
    <text evidence="2">The sequence shown here is derived from an EMBL/GenBank/DDBJ whole genome shotgun (WGS) entry which is preliminary data.</text>
</comment>
<dbReference type="EMBL" id="MJEQ01037188">
    <property type="protein sequence ID" value="OIT02502.1"/>
    <property type="molecule type" value="Genomic_DNA"/>
</dbReference>
<organism evidence="2 3">
    <name type="scientific">Nicotiana attenuata</name>
    <name type="common">Coyote tobacco</name>
    <dbReference type="NCBI Taxonomy" id="49451"/>
    <lineage>
        <taxon>Eukaryota</taxon>
        <taxon>Viridiplantae</taxon>
        <taxon>Streptophyta</taxon>
        <taxon>Embryophyta</taxon>
        <taxon>Tracheophyta</taxon>
        <taxon>Spermatophyta</taxon>
        <taxon>Magnoliopsida</taxon>
        <taxon>eudicotyledons</taxon>
        <taxon>Gunneridae</taxon>
        <taxon>Pentapetalae</taxon>
        <taxon>asterids</taxon>
        <taxon>lamiids</taxon>
        <taxon>Solanales</taxon>
        <taxon>Solanaceae</taxon>
        <taxon>Nicotianoideae</taxon>
        <taxon>Nicotianeae</taxon>
        <taxon>Nicotiana</taxon>
    </lineage>
</organism>
<gene>
    <name evidence="2" type="ORF">A4A49_32355</name>
</gene>
<keyword evidence="3" id="KW-1185">Reference proteome</keyword>
<accession>A0A1J6IC44</accession>
<proteinExistence type="predicted"/>
<feature type="region of interest" description="Disordered" evidence="1">
    <location>
        <begin position="194"/>
        <end position="232"/>
    </location>
</feature>